<dbReference type="EMBL" id="JASAOG010000046">
    <property type="protein sequence ID" value="KAK0058722.1"/>
    <property type="molecule type" value="Genomic_DNA"/>
</dbReference>
<feature type="signal peptide" evidence="3">
    <location>
        <begin position="1"/>
        <end position="20"/>
    </location>
</feature>
<feature type="compositionally biased region" description="Low complexity" evidence="1">
    <location>
        <begin position="496"/>
        <end position="507"/>
    </location>
</feature>
<feature type="region of interest" description="Disordered" evidence="1">
    <location>
        <begin position="1314"/>
        <end position="1383"/>
    </location>
</feature>
<name>A0AAD8BPZ4_BIOPF</name>
<feature type="compositionally biased region" description="Basic and acidic residues" evidence="1">
    <location>
        <begin position="451"/>
        <end position="466"/>
    </location>
</feature>
<feature type="compositionally biased region" description="Low complexity" evidence="1">
    <location>
        <begin position="514"/>
        <end position="526"/>
    </location>
</feature>
<dbReference type="Proteomes" id="UP001233172">
    <property type="component" value="Unassembled WGS sequence"/>
</dbReference>
<feature type="compositionally biased region" description="Polar residues" evidence="1">
    <location>
        <begin position="1324"/>
        <end position="1343"/>
    </location>
</feature>
<dbReference type="InterPro" id="IPR042378">
    <property type="entry name" value="IDD"/>
</dbReference>
<dbReference type="SMART" id="SM00214">
    <property type="entry name" value="VWC"/>
    <property type="match status" value="1"/>
</dbReference>
<protein>
    <submittedName>
        <fullName evidence="5">Mucin-12</fullName>
    </submittedName>
</protein>
<keyword evidence="3" id="KW-0732">Signal</keyword>
<proteinExistence type="predicted"/>
<sequence>MDFQCRKCVVFFLFISTTTTLRPILGESILLEESSLKLIHNSTGGGEDRFQNIQSDQSRNDDSKSLGCYDHQGKFVPVGEKYAPNTADMCLQCTCDKSFPISCHSVRCSPPLNCPKAKLIEGTCCAFGCNDDSGTNNSNSSTDGNNNKEDGESITNLSLRLIASTVTSFLVLALLLFMVHRLRQRRLLQAMRRFEAHARQVNSEDTDSEPYIPDGFMSVECPPYTDPPPPYSPPKPPQIMPGEQPPPYEEINQTEENDRTLANEQRNENNSSSNLGTSGPVPPAAATVHNSESSVRSNFIIPSQTVETRHQRSVSSGGCPLRAPNTLPAYASTDVIDGIGVVITPGNDVVSYTPYNEGWALWLGDGHGSNERNVDVFSHQNSVPPTRDRPRSLGNPGTCRLQAMPTITAFQRFSNIFKRDSWKARNRHRHARPVSEYGNLHQYATIPRNEAASEMHEANRPDDIRNPSRPPRNRFPDRMCMSYYSSQDAYNLGLVSPSSTSSNSSSSAEHQHYANSAVASSSNSNSPHRRDSSCFKNQSEANSSDRAHPKNDLNQHTSVQHSANNLTSPSTTWAREISTSNQNSGIVVSGQAQLECRQYTRQEMVDSAVAREASPQRQFAMYGAPDSTYQSLASFIKSNPSTSLVNHREAGNHIDRLVQSDTIGNISSRSLDFPEQNFSPEMLPSFFSTLPMKSFQPTRSSSSHETEQRQPSSHPDHSASGSSSSSPSPSPASASSGVMKRSLSAVSQTSIFSVCSETGEKKLKSILNQQDENTIVPADSKYPDCRSLAGSLTKTLTHTLPVGNITAGSISEVHERNQHSQINIQPAFTSEDASFQSNRNTDVSANSRTENVQELSTFIVNPTTTSSMSHSSQCRSVPEQSVQQACVVPELDDYNLNSLLVDKSPLNKDLPSLCHDFQLVNLPSSLVMDNQTTSKAGMNLSTQENTFSIDLNQPDSVVKSDKSHDVLKKQKKKRAKDKNVSSPQFLHLTKSKHNTNSPKHIRVHLVERKAEEMPDKVKPPRLSDKKLKTGLSKPSVRLSEPYNSYKLMTRSLCDGASAYGNADVYRSIGADVFTPGSSRPLPPPFCPSFTDPWVHQDHLETLVTANRTVLNNLNQPPNHLSQAPSYPNGQPMNHLKNVMFETSVGPPVMGTLVKFPESNLQQRKKSHRRIAPGDKSHVSSPSRHKTRPKSLVVSSDNAQEKKDALPRSAAGDAIATNRGAKSGFGYDLNFVDQNRISDWHASQDTEYNHKRCTALGYDSLYLASTTTNSFKLNCKADGTTDVPCAASKTPAAFHPGNKSGLSNELSFVFRNAGNANRSKKRQSVPASSSTFLTQSHPSTTLVNLSRPDEGEITCKFRGDKSSDMRHDRMTVSSDDYSEATSYV</sequence>
<keyword evidence="2" id="KW-0472">Membrane</keyword>
<reference evidence="5" key="1">
    <citation type="journal article" date="2023" name="PLoS Negl. Trop. Dis.">
        <title>A genome sequence for Biomphalaria pfeifferi, the major vector snail for the human-infecting parasite Schistosoma mansoni.</title>
        <authorList>
            <person name="Bu L."/>
            <person name="Lu L."/>
            <person name="Laidemitt M.R."/>
            <person name="Zhang S.M."/>
            <person name="Mutuku M."/>
            <person name="Mkoji G."/>
            <person name="Steinauer M."/>
            <person name="Loker E.S."/>
        </authorList>
    </citation>
    <scope>NUCLEOTIDE SEQUENCE</scope>
    <source>
        <strain evidence="5">KasaAsao</strain>
    </source>
</reference>
<feature type="compositionally biased region" description="Polar residues" evidence="1">
    <location>
        <begin position="554"/>
        <end position="570"/>
    </location>
</feature>
<feature type="compositionally biased region" description="Basic and acidic residues" evidence="1">
    <location>
        <begin position="1011"/>
        <end position="1027"/>
    </location>
</feature>
<feature type="compositionally biased region" description="Pro residues" evidence="1">
    <location>
        <begin position="224"/>
        <end position="248"/>
    </location>
</feature>
<keyword evidence="2" id="KW-1133">Transmembrane helix</keyword>
<feature type="region of interest" description="Disordered" evidence="1">
    <location>
        <begin position="954"/>
        <end position="981"/>
    </location>
</feature>
<feature type="transmembrane region" description="Helical" evidence="2">
    <location>
        <begin position="157"/>
        <end position="179"/>
    </location>
</feature>
<feature type="compositionally biased region" description="Low complexity" evidence="1">
    <location>
        <begin position="718"/>
        <end position="737"/>
    </location>
</feature>
<feature type="compositionally biased region" description="Basic and acidic residues" evidence="1">
    <location>
        <begin position="958"/>
        <end position="968"/>
    </location>
</feature>
<feature type="region of interest" description="Disordered" evidence="1">
    <location>
        <begin position="495"/>
        <end position="570"/>
    </location>
</feature>
<feature type="domain" description="VWFC" evidence="4">
    <location>
        <begin position="68"/>
        <end position="130"/>
    </location>
</feature>
<feature type="compositionally biased region" description="Basic and acidic residues" evidence="1">
    <location>
        <begin position="1346"/>
        <end position="1369"/>
    </location>
</feature>
<evidence type="ECO:0000313" key="6">
    <source>
        <dbReference type="Proteomes" id="UP001233172"/>
    </source>
</evidence>
<feature type="region of interest" description="Disordered" evidence="1">
    <location>
        <begin position="451"/>
        <end position="479"/>
    </location>
</feature>
<evidence type="ECO:0000313" key="5">
    <source>
        <dbReference type="EMBL" id="KAK0058722.1"/>
    </source>
</evidence>
<feature type="region of interest" description="Disordered" evidence="1">
    <location>
        <begin position="1157"/>
        <end position="1210"/>
    </location>
</feature>
<feature type="region of interest" description="Disordered" evidence="1">
    <location>
        <begin position="691"/>
        <end position="739"/>
    </location>
</feature>
<feature type="compositionally biased region" description="Basic and acidic residues" evidence="1">
    <location>
        <begin position="543"/>
        <end position="553"/>
    </location>
</feature>
<feature type="region of interest" description="Disordered" evidence="1">
    <location>
        <begin position="1011"/>
        <end position="1035"/>
    </location>
</feature>
<dbReference type="GO" id="GO:0016020">
    <property type="term" value="C:membrane"/>
    <property type="evidence" value="ECO:0007669"/>
    <property type="project" value="TreeGrafter"/>
</dbReference>
<dbReference type="PANTHER" id="PTHR15256">
    <property type="entry name" value="INTEGRAL MEMBRANE PROTEIN DGCR2/IDD"/>
    <property type="match status" value="1"/>
</dbReference>
<accession>A0AAD8BPZ4</accession>
<feature type="region of interest" description="Disordered" evidence="1">
    <location>
        <begin position="198"/>
        <end position="295"/>
    </location>
</feature>
<evidence type="ECO:0000256" key="2">
    <source>
        <dbReference type="SAM" id="Phobius"/>
    </source>
</evidence>
<evidence type="ECO:0000259" key="4">
    <source>
        <dbReference type="PROSITE" id="PS50184"/>
    </source>
</evidence>
<dbReference type="SUPFAM" id="SSF57603">
    <property type="entry name" value="FnI-like domain"/>
    <property type="match status" value="1"/>
</dbReference>
<dbReference type="PANTHER" id="PTHR15256:SF6">
    <property type="entry name" value="INTEGRAL MEMBRANE PROTEIN DGCR2_IDD"/>
    <property type="match status" value="1"/>
</dbReference>
<keyword evidence="6" id="KW-1185">Reference proteome</keyword>
<reference evidence="5" key="2">
    <citation type="submission" date="2023-04" db="EMBL/GenBank/DDBJ databases">
        <authorList>
            <person name="Bu L."/>
            <person name="Lu L."/>
            <person name="Laidemitt M.R."/>
            <person name="Zhang S.M."/>
            <person name="Mutuku M."/>
            <person name="Mkoji G."/>
            <person name="Steinauer M."/>
            <person name="Loker E.S."/>
        </authorList>
    </citation>
    <scope>NUCLEOTIDE SEQUENCE</scope>
    <source>
        <strain evidence="5">KasaAsao</strain>
        <tissue evidence="5">Whole Snail</tissue>
    </source>
</reference>
<dbReference type="InterPro" id="IPR001007">
    <property type="entry name" value="VWF_dom"/>
</dbReference>
<dbReference type="PROSITE" id="PS50184">
    <property type="entry name" value="VWFC_2"/>
    <property type="match status" value="1"/>
</dbReference>
<feature type="chain" id="PRO_5042117173" evidence="3">
    <location>
        <begin position="21"/>
        <end position="1383"/>
    </location>
</feature>
<feature type="compositionally biased region" description="Polar residues" evidence="1">
    <location>
        <begin position="1370"/>
        <end position="1383"/>
    </location>
</feature>
<evidence type="ECO:0000256" key="1">
    <source>
        <dbReference type="SAM" id="MobiDB-lite"/>
    </source>
</evidence>
<comment type="caution">
    <text evidence="5">The sequence shown here is derived from an EMBL/GenBank/DDBJ whole genome shotgun (WGS) entry which is preliminary data.</text>
</comment>
<keyword evidence="2" id="KW-0812">Transmembrane</keyword>
<organism evidence="5 6">
    <name type="scientific">Biomphalaria pfeifferi</name>
    <name type="common">Bloodfluke planorb</name>
    <name type="synonym">Freshwater snail</name>
    <dbReference type="NCBI Taxonomy" id="112525"/>
    <lineage>
        <taxon>Eukaryota</taxon>
        <taxon>Metazoa</taxon>
        <taxon>Spiralia</taxon>
        <taxon>Lophotrochozoa</taxon>
        <taxon>Mollusca</taxon>
        <taxon>Gastropoda</taxon>
        <taxon>Heterobranchia</taxon>
        <taxon>Euthyneura</taxon>
        <taxon>Panpulmonata</taxon>
        <taxon>Hygrophila</taxon>
        <taxon>Lymnaeoidea</taxon>
        <taxon>Planorbidae</taxon>
        <taxon>Biomphalaria</taxon>
    </lineage>
</organism>
<gene>
    <name evidence="5" type="ORF">Bpfe_011687</name>
</gene>
<evidence type="ECO:0000256" key="3">
    <source>
        <dbReference type="SAM" id="SignalP"/>
    </source>
</evidence>
<feature type="compositionally biased region" description="Basic and acidic residues" evidence="1">
    <location>
        <begin position="256"/>
        <end position="267"/>
    </location>
</feature>